<keyword evidence="2" id="KW-0808">Transferase</keyword>
<name>A0A7G6T096_9HYPH</name>
<evidence type="ECO:0000313" key="2">
    <source>
        <dbReference type="EMBL" id="QND60178.1"/>
    </source>
</evidence>
<reference evidence="3" key="1">
    <citation type="journal article" date="2020" name="Mol. Plant Microbe">
        <title>Rhizobial microsymbionts of the narrowly endemic Oxytropis species growing in Kamchatka are characterized by significant genetic diversity and possess a set of genes that are associated with T3SS and T6SS secretion systems and can affect the development of symbiosis.</title>
        <authorList>
            <person name="Safronova V."/>
            <person name="Guro P."/>
            <person name="Sazanova A."/>
            <person name="Kuznetsova I."/>
            <person name="Belimov A."/>
            <person name="Yakubov V."/>
            <person name="Chirak E."/>
            <person name="Afonin A."/>
            <person name="Gogolev Y."/>
            <person name="Andronov E."/>
            <person name="Tikhonovich I."/>
        </authorList>
    </citation>
    <scope>NUCLEOTIDE SEQUENCE [LARGE SCALE GENOMIC DNA]</scope>
    <source>
        <strain evidence="3">583</strain>
    </source>
</reference>
<dbReference type="Gene3D" id="3.40.50.150">
    <property type="entry name" value="Vaccinia Virus protein VP39"/>
    <property type="match status" value="1"/>
</dbReference>
<evidence type="ECO:0000313" key="3">
    <source>
        <dbReference type="Proteomes" id="UP000515465"/>
    </source>
</evidence>
<feature type="domain" description="Methyltransferase type 11" evidence="1">
    <location>
        <begin position="104"/>
        <end position="153"/>
    </location>
</feature>
<dbReference type="InterPro" id="IPR013216">
    <property type="entry name" value="Methyltransf_11"/>
</dbReference>
<protein>
    <submittedName>
        <fullName evidence="2">Class I SAM-dependent methyltransferase</fullName>
    </submittedName>
</protein>
<gene>
    <name evidence="2" type="ORF">HB778_29265</name>
</gene>
<dbReference type="EMBL" id="CP050296">
    <property type="protein sequence ID" value="QND60178.1"/>
    <property type="molecule type" value="Genomic_DNA"/>
</dbReference>
<dbReference type="CDD" id="cd02440">
    <property type="entry name" value="AdoMet_MTases"/>
    <property type="match status" value="1"/>
</dbReference>
<dbReference type="AlphaFoldDB" id="A0A7G6T096"/>
<dbReference type="Pfam" id="PF08241">
    <property type="entry name" value="Methyltransf_11"/>
    <property type="match status" value="1"/>
</dbReference>
<proteinExistence type="predicted"/>
<evidence type="ECO:0000259" key="1">
    <source>
        <dbReference type="Pfam" id="PF08241"/>
    </source>
</evidence>
<dbReference type="InterPro" id="IPR029063">
    <property type="entry name" value="SAM-dependent_MTases_sf"/>
</dbReference>
<dbReference type="Proteomes" id="UP000515465">
    <property type="component" value="Chromosome"/>
</dbReference>
<dbReference type="GO" id="GO:0032259">
    <property type="term" value="P:methylation"/>
    <property type="evidence" value="ECO:0007669"/>
    <property type="project" value="UniProtKB-KW"/>
</dbReference>
<accession>A0A7G6T096</accession>
<dbReference type="SUPFAM" id="SSF53335">
    <property type="entry name" value="S-adenosyl-L-methionine-dependent methyltransferases"/>
    <property type="match status" value="1"/>
</dbReference>
<dbReference type="RefSeq" id="WP_183458964.1">
    <property type="nucleotide sequence ID" value="NZ_CP050296.1"/>
</dbReference>
<sequence length="278" mass="31617">MTDFQPWKISCFCPICQKSTEFVAKGEWLRDELICTTCPGGSIPRERALALVLNELRPNWRDLHIHESSPAYRGVSQVMRREAQHYVGSQYFPDTPLGSTLRGVRNENLESMTFEDGTFDITVTLDVMEHVYHPDKAIAEIFRTLKPGGIYICTFPVRKQQASGWERRFVQHADGTRVHLKEPEIHGNPVSSEGSIVTIDYGYDLHLAIAEWAPFDVRVYRFADRTHGILGEYTDLTVCAKPASSPTDKVAVSQSELSRRKREPALSRLAKRVRALIR</sequence>
<dbReference type="GO" id="GO:0008757">
    <property type="term" value="F:S-adenosylmethionine-dependent methyltransferase activity"/>
    <property type="evidence" value="ECO:0007669"/>
    <property type="project" value="InterPro"/>
</dbReference>
<organism evidence="2 3">
    <name type="scientific">Mesorhizobium huakuii</name>
    <dbReference type="NCBI Taxonomy" id="28104"/>
    <lineage>
        <taxon>Bacteria</taxon>
        <taxon>Pseudomonadati</taxon>
        <taxon>Pseudomonadota</taxon>
        <taxon>Alphaproteobacteria</taxon>
        <taxon>Hyphomicrobiales</taxon>
        <taxon>Phyllobacteriaceae</taxon>
        <taxon>Mesorhizobium</taxon>
    </lineage>
</organism>
<keyword evidence="2" id="KW-0489">Methyltransferase</keyword>